<dbReference type="GeneID" id="78256320"/>
<proteinExistence type="predicted"/>
<dbReference type="CDD" id="cd14251">
    <property type="entry name" value="PL-6"/>
    <property type="match status" value="1"/>
</dbReference>
<dbReference type="Gene3D" id="2.160.20.10">
    <property type="entry name" value="Single-stranded right-handed beta-helix, Pectin lyase-like"/>
    <property type="match status" value="2"/>
</dbReference>
<dbReference type="InterPro" id="IPR011050">
    <property type="entry name" value="Pectin_lyase_fold/virulence"/>
</dbReference>
<evidence type="ECO:0000313" key="3">
    <source>
        <dbReference type="Proteomes" id="UP000264779"/>
    </source>
</evidence>
<dbReference type="GO" id="GO:0016829">
    <property type="term" value="F:lyase activity"/>
    <property type="evidence" value="ECO:0007669"/>
    <property type="project" value="UniProtKB-KW"/>
</dbReference>
<protein>
    <submittedName>
        <fullName evidence="2">Alginate lyase</fullName>
    </submittedName>
</protein>
<dbReference type="RefSeq" id="WP_052364445.1">
    <property type="nucleotide sequence ID" value="NZ_CALBIY010000084.1"/>
</dbReference>
<dbReference type="SUPFAM" id="SSF51126">
    <property type="entry name" value="Pectin lyase-like"/>
    <property type="match status" value="2"/>
</dbReference>
<reference evidence="2 3" key="1">
    <citation type="journal article" date="2018" name="Nat. Biotechnol.">
        <title>A standardized bacterial taxonomy based on genome phylogeny substantially revises the tree of life.</title>
        <authorList>
            <person name="Parks D.H."/>
            <person name="Chuvochina M."/>
            <person name="Waite D.W."/>
            <person name="Rinke C."/>
            <person name="Skarshewski A."/>
            <person name="Chaumeil P.A."/>
            <person name="Hugenholtz P."/>
        </authorList>
    </citation>
    <scope>NUCLEOTIDE SEQUENCE [LARGE SCALE GENOMIC DNA]</scope>
    <source>
        <strain evidence="2">UBA11621</strain>
    </source>
</reference>
<evidence type="ECO:0000256" key="1">
    <source>
        <dbReference type="SAM" id="SignalP"/>
    </source>
</evidence>
<name>A0A358E3C3_9ALTE</name>
<dbReference type="Proteomes" id="UP000264779">
    <property type="component" value="Unassembled WGS sequence"/>
</dbReference>
<feature type="signal peptide" evidence="1">
    <location>
        <begin position="1"/>
        <end position="26"/>
    </location>
</feature>
<keyword evidence="2" id="KW-0456">Lyase</keyword>
<dbReference type="AlphaFoldDB" id="A0A358E3C3"/>
<accession>A0A358E3C3</accession>
<sequence length="745" mass="82505">MTLIRTVLIKGISTLVLLLIHATVFAQQVANIDEFNRAVAHAKPGDTIVLANGEWKDVELIFKGKGTEDKPITLTAQTPGEVVITGRSNLSLSGEYLVVDGLVFTRGYTPTGEVIAFRTSPTALASYSRLTNVVIDNFSHPERQLSDLWLAIYGKHNRIDHNTFVNKRNRGVTVAVRMNSEGSRKNNHVIEYNYFGPRQVLGANGGETLRIGTSHFSREYANTLVQYNYFDRTNGEHEIISNKSSGNTFIGNVFFEAQGTLTMRHGHYTRVENNYFLGNRKPNTGGIRIINEHQTVSNNYLYGLTGRRFRGALVIMNGVPNSPPNRYDPVIESQMDNNVVIDSDYIQLGAGADEERSAPPSRSQMHNNIILGKQNLNPITVFDDVSGISFKGNVLNEKASNPIESGFTTVPYEVTQNEQGLWVPAQSLLDEIGFGEVKLPVEKQDTGAPYYEKRESQVAFDSGREIHVAPGIDTLVKALDKSAAGDVLVLDNGGEYLLTRFAHITHPITLKAKSGEKPLVRSEKPSFIVIENGGALKIQNLWFDGAASPDYKGNSIIRTSRYSMNINYSLSVEDVKVTDLDINGYFYFFKAHPGTFADSISILNSQMDNITGAILSLNKETDDLGVYSVENLTLKGNEFSNIKEEVVTVYRGGFDESTFGPMVTVEDNYLFNVGKGKTHRTGASMYFHGVQNLHISETVIEDSAPISLYLTNGEPLTLIENVTMRNTPEIQSNHAGYTTKHVVYQ</sequence>
<dbReference type="InterPro" id="IPR012334">
    <property type="entry name" value="Pectin_lyas_fold"/>
</dbReference>
<comment type="caution">
    <text evidence="2">The sequence shown here is derived from an EMBL/GenBank/DDBJ whole genome shotgun (WGS) entry which is preliminary data.</text>
</comment>
<dbReference type="EMBL" id="DONK01000246">
    <property type="protein sequence ID" value="HBU52713.1"/>
    <property type="molecule type" value="Genomic_DNA"/>
</dbReference>
<dbReference type="Pfam" id="PF14592">
    <property type="entry name" value="Chondroitinas_B"/>
    <property type="match status" value="1"/>
</dbReference>
<dbReference type="SMART" id="SM00710">
    <property type="entry name" value="PbH1"/>
    <property type="match status" value="5"/>
</dbReference>
<evidence type="ECO:0000313" key="2">
    <source>
        <dbReference type="EMBL" id="HBU52713.1"/>
    </source>
</evidence>
<keyword evidence="1" id="KW-0732">Signal</keyword>
<feature type="chain" id="PRO_5016620479" evidence="1">
    <location>
        <begin position="27"/>
        <end position="745"/>
    </location>
</feature>
<dbReference type="InterPro" id="IPR006626">
    <property type="entry name" value="PbH1"/>
</dbReference>
<dbReference type="InterPro" id="IPR039513">
    <property type="entry name" value="PL-6"/>
</dbReference>
<organism evidence="2 3">
    <name type="scientific">Alteromonas australica</name>
    <dbReference type="NCBI Taxonomy" id="589873"/>
    <lineage>
        <taxon>Bacteria</taxon>
        <taxon>Pseudomonadati</taxon>
        <taxon>Pseudomonadota</taxon>
        <taxon>Gammaproteobacteria</taxon>
        <taxon>Alteromonadales</taxon>
        <taxon>Alteromonadaceae</taxon>
        <taxon>Alteromonas/Salinimonas group</taxon>
        <taxon>Alteromonas</taxon>
    </lineage>
</organism>
<gene>
    <name evidence="2" type="ORF">DEB45_15790</name>
</gene>